<name>A0A160SYN3_9CHLR</name>
<evidence type="ECO:0000313" key="2">
    <source>
        <dbReference type="EMBL" id="CUS02426.2"/>
    </source>
</evidence>
<keyword evidence="1" id="KW-0812">Transmembrane</keyword>
<sequence length="65" mass="6554">MVTKRQLGLIFILLGVGAAVGMFAIDLLGAGQFQGIGPAQRRALLAAGAAVLLGLTLIPLGDRPA</sequence>
<keyword evidence="1" id="KW-1133">Transmembrane helix</keyword>
<accession>A0A160SYN3</accession>
<feature type="transmembrane region" description="Helical" evidence="1">
    <location>
        <begin position="43"/>
        <end position="61"/>
    </location>
</feature>
<evidence type="ECO:0000313" key="3">
    <source>
        <dbReference type="Proteomes" id="UP000215027"/>
    </source>
</evidence>
<protein>
    <submittedName>
        <fullName evidence="2">Uncharacterized protein</fullName>
    </submittedName>
</protein>
<dbReference type="RefSeq" id="WP_157912854.1">
    <property type="nucleotide sequence ID" value="NZ_LN890655.1"/>
</dbReference>
<dbReference type="EMBL" id="LN890655">
    <property type="protein sequence ID" value="CUS02426.2"/>
    <property type="molecule type" value="Genomic_DNA"/>
</dbReference>
<feature type="transmembrane region" description="Helical" evidence="1">
    <location>
        <begin position="6"/>
        <end position="31"/>
    </location>
</feature>
<organism evidence="2 3">
    <name type="scientific">Candidatus Promineifilum breve</name>
    <dbReference type="NCBI Taxonomy" id="1806508"/>
    <lineage>
        <taxon>Bacteria</taxon>
        <taxon>Bacillati</taxon>
        <taxon>Chloroflexota</taxon>
        <taxon>Ardenticatenia</taxon>
        <taxon>Candidatus Promineifilales</taxon>
        <taxon>Candidatus Promineifilaceae</taxon>
        <taxon>Candidatus Promineifilum</taxon>
    </lineage>
</organism>
<dbReference type="Proteomes" id="UP000215027">
    <property type="component" value="Chromosome I"/>
</dbReference>
<reference evidence="2" key="1">
    <citation type="submission" date="2016-01" db="EMBL/GenBank/DDBJ databases">
        <authorList>
            <person name="Mcilroy J.S."/>
            <person name="Karst M S."/>
            <person name="Albertsen M."/>
        </authorList>
    </citation>
    <scope>NUCLEOTIDE SEQUENCE</scope>
    <source>
        <strain evidence="2">Cfx-K</strain>
    </source>
</reference>
<gene>
    <name evidence="2" type="ORF">CFX0092_A0548</name>
</gene>
<evidence type="ECO:0000256" key="1">
    <source>
        <dbReference type="SAM" id="Phobius"/>
    </source>
</evidence>
<keyword evidence="3" id="KW-1185">Reference proteome</keyword>
<keyword evidence="1" id="KW-0472">Membrane</keyword>
<proteinExistence type="predicted"/>
<dbReference type="KEGG" id="pbf:CFX0092_A0548"/>
<dbReference type="AlphaFoldDB" id="A0A160SYN3"/>